<gene>
    <name evidence="2" type="ORF">NLF92_13455</name>
</gene>
<keyword evidence="3" id="KW-1185">Reference proteome</keyword>
<sequence>GLRPMMGNRIYGCDDCQLVCPWNRFADVTSEEDFHPRQVLHGQSLNALFGWSEETFLRNTEGSPIRRIGFEKWQRNIAVALGN</sequence>
<comment type="caution">
    <text evidence="2">The sequence shown here is derived from an EMBL/GenBank/DDBJ whole genome shotgun (WGS) entry which is preliminary data.</text>
</comment>
<feature type="non-terminal residue" evidence="2">
    <location>
        <position position="1"/>
    </location>
</feature>
<accession>A0AA41X0M5</accession>
<dbReference type="PANTHER" id="PTHR30002:SF4">
    <property type="entry name" value="EPOXYQUEUOSINE REDUCTASE"/>
    <property type="match status" value="1"/>
</dbReference>
<protein>
    <submittedName>
        <fullName evidence="2">tRNA epoxyqueuosine(34) reductase QueG</fullName>
    </submittedName>
</protein>
<keyword evidence="1" id="KW-0479">Metal-binding</keyword>
<organism evidence="2 3">
    <name type="scientific">Opacimonas viscosa</name>
    <dbReference type="NCBI Taxonomy" id="2961944"/>
    <lineage>
        <taxon>Bacteria</taxon>
        <taxon>Pseudomonadati</taxon>
        <taxon>Pseudomonadota</taxon>
        <taxon>Gammaproteobacteria</taxon>
        <taxon>Alteromonadales</taxon>
        <taxon>Alteromonadaceae</taxon>
        <taxon>Opacimonas</taxon>
    </lineage>
</organism>
<feature type="non-terminal residue" evidence="2">
    <location>
        <position position="83"/>
    </location>
</feature>
<keyword evidence="1" id="KW-0004">4Fe-4S</keyword>
<keyword evidence="1" id="KW-0411">Iron-sulfur</keyword>
<reference evidence="2" key="1">
    <citation type="submission" date="2022-07" db="EMBL/GenBank/DDBJ databases">
        <title>Characterization of the Novel Bacterium Alteromonas immobilis LMIT006 and Alteromonas gregis LMIT007.</title>
        <authorList>
            <person name="Lin X."/>
        </authorList>
    </citation>
    <scope>NUCLEOTIDE SEQUENCE</scope>
    <source>
        <strain evidence="2">LMIT007</strain>
    </source>
</reference>
<proteinExistence type="predicted"/>
<dbReference type="GO" id="GO:0052693">
    <property type="term" value="F:epoxyqueuosine reductase activity"/>
    <property type="evidence" value="ECO:0007669"/>
    <property type="project" value="TreeGrafter"/>
</dbReference>
<dbReference type="Proteomes" id="UP001165413">
    <property type="component" value="Unassembled WGS sequence"/>
</dbReference>
<keyword evidence="1" id="KW-0408">Iron</keyword>
<dbReference type="InterPro" id="IPR004453">
    <property type="entry name" value="QueG"/>
</dbReference>
<dbReference type="EMBL" id="JANATA010000247">
    <property type="protein sequence ID" value="MCP3429942.1"/>
    <property type="molecule type" value="Genomic_DNA"/>
</dbReference>
<evidence type="ECO:0000256" key="1">
    <source>
        <dbReference type="ARBA" id="ARBA00022485"/>
    </source>
</evidence>
<dbReference type="GO" id="GO:0051539">
    <property type="term" value="F:4 iron, 4 sulfur cluster binding"/>
    <property type="evidence" value="ECO:0007669"/>
    <property type="project" value="UniProtKB-KW"/>
</dbReference>
<evidence type="ECO:0000313" key="2">
    <source>
        <dbReference type="EMBL" id="MCP3429942.1"/>
    </source>
</evidence>
<evidence type="ECO:0000313" key="3">
    <source>
        <dbReference type="Proteomes" id="UP001165413"/>
    </source>
</evidence>
<dbReference type="GO" id="GO:0008616">
    <property type="term" value="P:tRNA queuosine(34) biosynthetic process"/>
    <property type="evidence" value="ECO:0007669"/>
    <property type="project" value="InterPro"/>
</dbReference>
<dbReference type="AlphaFoldDB" id="A0AA41X0M5"/>
<dbReference type="PANTHER" id="PTHR30002">
    <property type="entry name" value="EPOXYQUEUOSINE REDUCTASE"/>
    <property type="match status" value="1"/>
</dbReference>
<name>A0AA41X0M5_9ALTE</name>